<proteinExistence type="predicted"/>
<keyword evidence="1" id="KW-0812">Transmembrane</keyword>
<evidence type="ECO:0000256" key="1">
    <source>
        <dbReference type="SAM" id="Phobius"/>
    </source>
</evidence>
<reference evidence="2" key="2">
    <citation type="submission" date="2021-04" db="EMBL/GenBank/DDBJ databases">
        <authorList>
            <person name="Gilroy R."/>
        </authorList>
    </citation>
    <scope>NUCLEOTIDE SEQUENCE</scope>
    <source>
        <strain evidence="2">CHK173-259</strain>
    </source>
</reference>
<feature type="transmembrane region" description="Helical" evidence="1">
    <location>
        <begin position="70"/>
        <end position="89"/>
    </location>
</feature>
<evidence type="ECO:0000313" key="3">
    <source>
        <dbReference type="Proteomes" id="UP000886822"/>
    </source>
</evidence>
<evidence type="ECO:0000313" key="2">
    <source>
        <dbReference type="EMBL" id="HIW71182.1"/>
    </source>
</evidence>
<protein>
    <submittedName>
        <fullName evidence="2">AzlD domain-containing protein</fullName>
    </submittedName>
</protein>
<name>A0A9D1QRZ9_9LACO</name>
<comment type="caution">
    <text evidence="2">The sequence shown here is derived from an EMBL/GenBank/DDBJ whole genome shotgun (WGS) entry which is preliminary data.</text>
</comment>
<dbReference type="AlphaFoldDB" id="A0A9D1QRZ9"/>
<accession>A0A9D1QRZ9</accession>
<reference evidence="2" key="1">
    <citation type="journal article" date="2021" name="PeerJ">
        <title>Extensive microbial diversity within the chicken gut microbiome revealed by metagenomics and culture.</title>
        <authorList>
            <person name="Gilroy R."/>
            <person name="Ravi A."/>
            <person name="Getino M."/>
            <person name="Pursley I."/>
            <person name="Horton D.L."/>
            <person name="Alikhan N.F."/>
            <person name="Baker D."/>
            <person name="Gharbi K."/>
            <person name="Hall N."/>
            <person name="Watson M."/>
            <person name="Adriaenssens E.M."/>
            <person name="Foster-Nyarko E."/>
            <person name="Jarju S."/>
            <person name="Secka A."/>
            <person name="Antonio M."/>
            <person name="Oren A."/>
            <person name="Chaudhuri R.R."/>
            <person name="La Ragione R."/>
            <person name="Hildebrand F."/>
            <person name="Pallen M.J."/>
        </authorList>
    </citation>
    <scope>NUCLEOTIDE SEQUENCE</scope>
    <source>
        <strain evidence="2">CHK173-259</strain>
    </source>
</reference>
<feature type="transmembrane region" description="Helical" evidence="1">
    <location>
        <begin position="12"/>
        <end position="34"/>
    </location>
</feature>
<organism evidence="2 3">
    <name type="scientific">Candidatus Levilactobacillus faecigallinarum</name>
    <dbReference type="NCBI Taxonomy" id="2838638"/>
    <lineage>
        <taxon>Bacteria</taxon>
        <taxon>Bacillati</taxon>
        <taxon>Bacillota</taxon>
        <taxon>Bacilli</taxon>
        <taxon>Lactobacillales</taxon>
        <taxon>Lactobacillaceae</taxon>
        <taxon>Levilactobacillus</taxon>
    </lineage>
</organism>
<keyword evidence="1" id="KW-0472">Membrane</keyword>
<gene>
    <name evidence="2" type="ORF">H9875_01015</name>
</gene>
<feature type="transmembrane region" description="Helical" evidence="1">
    <location>
        <begin position="96"/>
        <end position="114"/>
    </location>
</feature>
<dbReference type="Pfam" id="PF05437">
    <property type="entry name" value="AzlD"/>
    <property type="match status" value="1"/>
</dbReference>
<sequence length="116" mass="13366">MSTVNTWTTTQHFWLVILGFCVAFVPRFLPLMLFTKREIPEWFNEWMKYVPVSLFTALVVKDIFIDSATYQVMFTQIPEMIASIIVIIVAYRTRSMALSVIIGLVGVFLLSMAIHV</sequence>
<keyword evidence="1" id="KW-1133">Transmembrane helix</keyword>
<dbReference type="Proteomes" id="UP000886822">
    <property type="component" value="Unassembled WGS sequence"/>
</dbReference>
<dbReference type="EMBL" id="DXGJ01000009">
    <property type="protein sequence ID" value="HIW71182.1"/>
    <property type="molecule type" value="Genomic_DNA"/>
</dbReference>
<dbReference type="InterPro" id="IPR008407">
    <property type="entry name" value="Brnchd-chn_aa_trnsp_AzlD"/>
</dbReference>